<gene>
    <name evidence="2" type="ORF">CWR45_12695</name>
</gene>
<name>A0A3D8PPR5_9BACI</name>
<dbReference type="PANTHER" id="PTHR46438">
    <property type="entry name" value="ALPHA/BETA-HYDROLASES SUPERFAMILY PROTEIN"/>
    <property type="match status" value="1"/>
</dbReference>
<accession>A0A3D8PPR5</accession>
<protein>
    <submittedName>
        <fullName evidence="2">Alpha/beta hydrolase</fullName>
    </submittedName>
</protein>
<dbReference type="PRINTS" id="PR00412">
    <property type="entry name" value="EPOXHYDRLASE"/>
</dbReference>
<dbReference type="SUPFAM" id="SSF53474">
    <property type="entry name" value="alpha/beta-Hydrolases"/>
    <property type="match status" value="1"/>
</dbReference>
<dbReference type="InterPro" id="IPR000639">
    <property type="entry name" value="Epox_hydrolase-like"/>
</dbReference>
<dbReference type="OrthoDB" id="9808398at2"/>
<organism evidence="2 3">
    <name type="scientific">Oceanobacillus chungangensis</name>
    <dbReference type="NCBI Taxonomy" id="1229152"/>
    <lineage>
        <taxon>Bacteria</taxon>
        <taxon>Bacillati</taxon>
        <taxon>Bacillota</taxon>
        <taxon>Bacilli</taxon>
        <taxon>Bacillales</taxon>
        <taxon>Bacillaceae</taxon>
        <taxon>Oceanobacillus</taxon>
    </lineage>
</organism>
<comment type="caution">
    <text evidence="2">The sequence shown here is derived from an EMBL/GenBank/DDBJ whole genome shotgun (WGS) entry which is preliminary data.</text>
</comment>
<dbReference type="GO" id="GO:0016787">
    <property type="term" value="F:hydrolase activity"/>
    <property type="evidence" value="ECO:0007669"/>
    <property type="project" value="UniProtKB-KW"/>
</dbReference>
<keyword evidence="3" id="KW-1185">Reference proteome</keyword>
<dbReference type="EMBL" id="PIOD01000014">
    <property type="protein sequence ID" value="RDW17248.1"/>
    <property type="molecule type" value="Genomic_DNA"/>
</dbReference>
<proteinExistence type="predicted"/>
<dbReference type="Pfam" id="PF00561">
    <property type="entry name" value="Abhydrolase_1"/>
    <property type="match status" value="1"/>
</dbReference>
<reference evidence="3" key="1">
    <citation type="submission" date="2017-11" db="EMBL/GenBank/DDBJ databases">
        <authorList>
            <person name="Zhu W."/>
        </authorList>
    </citation>
    <scope>NUCLEOTIDE SEQUENCE [LARGE SCALE GENOMIC DNA]</scope>
    <source>
        <strain evidence="3">CAU 1051</strain>
    </source>
</reference>
<dbReference type="Gene3D" id="3.40.50.1820">
    <property type="entry name" value="alpha/beta hydrolase"/>
    <property type="match status" value="1"/>
</dbReference>
<dbReference type="PRINTS" id="PR00111">
    <property type="entry name" value="ABHYDROLASE"/>
</dbReference>
<dbReference type="RefSeq" id="WP_115750259.1">
    <property type="nucleotide sequence ID" value="NZ_PIOD01000014.1"/>
</dbReference>
<dbReference type="InterPro" id="IPR029058">
    <property type="entry name" value="AB_hydrolase_fold"/>
</dbReference>
<evidence type="ECO:0000259" key="1">
    <source>
        <dbReference type="Pfam" id="PF00561"/>
    </source>
</evidence>
<feature type="domain" description="AB hydrolase-1" evidence="1">
    <location>
        <begin position="28"/>
        <end position="260"/>
    </location>
</feature>
<dbReference type="InterPro" id="IPR000073">
    <property type="entry name" value="AB_hydrolase_1"/>
</dbReference>
<keyword evidence="2" id="KW-0378">Hydrolase</keyword>
<evidence type="ECO:0000313" key="2">
    <source>
        <dbReference type="EMBL" id="RDW17248.1"/>
    </source>
</evidence>
<evidence type="ECO:0000313" key="3">
    <source>
        <dbReference type="Proteomes" id="UP000256520"/>
    </source>
</evidence>
<dbReference type="PANTHER" id="PTHR46438:SF11">
    <property type="entry name" value="LIPASE-RELATED"/>
    <property type="match status" value="1"/>
</dbReference>
<sequence>MEQVKLSKEMITIGDVRIYCEYILNGKPPIVLIHGFVSSTYTFYRLIPLLEKHYSIIAIDLPGFGRSEKSTAFIYSYSNYAAIVAECIQYFKLREVCIIGHSMGGQIALNTAIMIPNKIRKLVLLCSSGYLKSANKLLIYSSYLPLFNRLVELHVKRKNVKENLQNVFYNHALITDDHIREFSRPLKEKDFYKSMVRLLRYREGDLTTGQLQAIQTPTLLIWGEEDRVVPVNIGKRLVKDLPNADLVIYKETGHFVSEERTTKVYHQVLNFLGNNA</sequence>
<dbReference type="AlphaFoldDB" id="A0A3D8PPR5"/>
<dbReference type="Proteomes" id="UP000256520">
    <property type="component" value="Unassembled WGS sequence"/>
</dbReference>